<dbReference type="PANTHER" id="PTHR23352">
    <property type="entry name" value="NEURAL PROLIFERATION DIFFERENTIATION AND CONTROL PROTEIN-1 NPDC-1 PROTEIN"/>
    <property type="match status" value="1"/>
</dbReference>
<dbReference type="Proteomes" id="UP001208570">
    <property type="component" value="Unassembled WGS sequence"/>
</dbReference>
<organism evidence="2 3">
    <name type="scientific">Paralvinella palmiformis</name>
    <dbReference type="NCBI Taxonomy" id="53620"/>
    <lineage>
        <taxon>Eukaryota</taxon>
        <taxon>Metazoa</taxon>
        <taxon>Spiralia</taxon>
        <taxon>Lophotrochozoa</taxon>
        <taxon>Annelida</taxon>
        <taxon>Polychaeta</taxon>
        <taxon>Sedentaria</taxon>
        <taxon>Canalipalpata</taxon>
        <taxon>Terebellida</taxon>
        <taxon>Terebelliformia</taxon>
        <taxon>Alvinellidae</taxon>
        <taxon>Paralvinella</taxon>
    </lineage>
</organism>
<dbReference type="PANTHER" id="PTHR23352:SF2">
    <property type="entry name" value="NEURAL PROLIFERATION DIFFERENTIATION AND CONTROL PROTEIN 1"/>
    <property type="match status" value="1"/>
</dbReference>
<comment type="caution">
    <text evidence="2">The sequence shown here is derived from an EMBL/GenBank/DDBJ whole genome shotgun (WGS) entry which is preliminary data.</text>
</comment>
<protein>
    <recommendedName>
        <fullName evidence="4">Neural proliferation differentiation and control protein 1</fullName>
    </recommendedName>
</protein>
<dbReference type="GO" id="GO:0016020">
    <property type="term" value="C:membrane"/>
    <property type="evidence" value="ECO:0007669"/>
    <property type="project" value="InterPro"/>
</dbReference>
<reference evidence="2" key="1">
    <citation type="journal article" date="2023" name="Mol. Biol. Evol.">
        <title>Third-Generation Sequencing Reveals the Adaptive Role of the Epigenome in Three Deep-Sea Polychaetes.</title>
        <authorList>
            <person name="Perez M."/>
            <person name="Aroh O."/>
            <person name="Sun Y."/>
            <person name="Lan Y."/>
            <person name="Juniper S.K."/>
            <person name="Young C.R."/>
            <person name="Angers B."/>
            <person name="Qian P.Y."/>
        </authorList>
    </citation>
    <scope>NUCLEOTIDE SEQUENCE</scope>
    <source>
        <strain evidence="2">P08H-3</strain>
    </source>
</reference>
<dbReference type="AlphaFoldDB" id="A0AAD9J2F2"/>
<feature type="region of interest" description="Disordered" evidence="1">
    <location>
        <begin position="84"/>
        <end position="141"/>
    </location>
</feature>
<evidence type="ECO:0000313" key="3">
    <source>
        <dbReference type="Proteomes" id="UP001208570"/>
    </source>
</evidence>
<dbReference type="Pfam" id="PF06809">
    <property type="entry name" value="NPDC1"/>
    <property type="match status" value="1"/>
</dbReference>
<feature type="compositionally biased region" description="Acidic residues" evidence="1">
    <location>
        <begin position="92"/>
        <end position="103"/>
    </location>
</feature>
<keyword evidence="3" id="KW-1185">Reference proteome</keyword>
<dbReference type="EMBL" id="JAODUP010000689">
    <property type="protein sequence ID" value="KAK2145304.1"/>
    <property type="molecule type" value="Genomic_DNA"/>
</dbReference>
<proteinExistence type="predicted"/>
<evidence type="ECO:0000313" key="2">
    <source>
        <dbReference type="EMBL" id="KAK2145304.1"/>
    </source>
</evidence>
<accession>A0AAD9J2F2</accession>
<evidence type="ECO:0008006" key="4">
    <source>
        <dbReference type="Google" id="ProtNLM"/>
    </source>
</evidence>
<dbReference type="InterPro" id="IPR009635">
    <property type="entry name" value="NPDC1"/>
</dbReference>
<name>A0AAD9J2F2_9ANNE</name>
<evidence type="ECO:0000256" key="1">
    <source>
        <dbReference type="SAM" id="MobiDB-lite"/>
    </source>
</evidence>
<gene>
    <name evidence="2" type="ORF">LSH36_689g01029</name>
</gene>
<sequence length="141" mass="15734">MDAIRETFNANMIRIKANLEQACDKVLQKNVKAASDVDYPAYGVTGPTKERFSSTTDRKLAHSAQMYHYQHQKQQMIAMEKAQGDLNKDGSEVDSEEENEEGDYTVFECPGLAPTGEMEVKNPLFNEDTPVTPGGDNQQSK</sequence>